<name>A0ABY9HBV0_9MOLU</name>
<accession>A0ABY9HBV0</accession>
<protein>
    <recommendedName>
        <fullName evidence="5">Lipoprotein</fullName>
    </recommendedName>
</protein>
<feature type="compositionally biased region" description="Basic and acidic residues" evidence="1">
    <location>
        <begin position="29"/>
        <end position="39"/>
    </location>
</feature>
<dbReference type="RefSeq" id="WP_305938108.1">
    <property type="nucleotide sequence ID" value="NZ_CP132191.1"/>
</dbReference>
<dbReference type="Proteomes" id="UP001237011">
    <property type="component" value="Chromosome"/>
</dbReference>
<organism evidence="3 4">
    <name type="scientific">Mycoplasma seminis</name>
    <dbReference type="NCBI Taxonomy" id="512749"/>
    <lineage>
        <taxon>Bacteria</taxon>
        <taxon>Bacillati</taxon>
        <taxon>Mycoplasmatota</taxon>
        <taxon>Mollicutes</taxon>
        <taxon>Mycoplasmataceae</taxon>
        <taxon>Mycoplasma</taxon>
    </lineage>
</organism>
<feature type="region of interest" description="Disordered" evidence="1">
    <location>
        <begin position="29"/>
        <end position="80"/>
    </location>
</feature>
<dbReference type="PROSITE" id="PS51257">
    <property type="entry name" value="PROKAR_LIPOPROTEIN"/>
    <property type="match status" value="1"/>
</dbReference>
<evidence type="ECO:0000313" key="3">
    <source>
        <dbReference type="EMBL" id="WLP85679.1"/>
    </source>
</evidence>
<feature type="chain" id="PRO_5046094809" description="Lipoprotein" evidence="2">
    <location>
        <begin position="26"/>
        <end position="152"/>
    </location>
</feature>
<reference evidence="3" key="1">
    <citation type="submission" date="2023-08" db="EMBL/GenBank/DDBJ databases">
        <title>Complete genome sequence of Mycoplasma seminis 2200.</title>
        <authorList>
            <person name="Spergser J."/>
        </authorList>
    </citation>
    <scope>NUCLEOTIDE SEQUENCE [LARGE SCALE GENOMIC DNA]</scope>
    <source>
        <strain evidence="3">2200</strain>
    </source>
</reference>
<dbReference type="EMBL" id="CP132191">
    <property type="protein sequence ID" value="WLP85679.1"/>
    <property type="molecule type" value="Genomic_DNA"/>
</dbReference>
<evidence type="ECO:0000256" key="2">
    <source>
        <dbReference type="SAM" id="SignalP"/>
    </source>
</evidence>
<proteinExistence type="predicted"/>
<feature type="signal peptide" evidence="2">
    <location>
        <begin position="1"/>
        <end position="25"/>
    </location>
</feature>
<sequence>MKTKNILFGLFPFAAVVATPIIATACSAKEEKKPADDLKNPQNPTEGEGGKTNNNPGTDNQKSNPEVKKEQTTTNVTPATLVAEFKQLTNELMDKIKEEPEKAAELQQQFQSKFLQLVNKSKDFTAEQQVEFQKLLKEMGTGLVAGLMPKMD</sequence>
<keyword evidence="2" id="KW-0732">Signal</keyword>
<evidence type="ECO:0000313" key="4">
    <source>
        <dbReference type="Proteomes" id="UP001237011"/>
    </source>
</evidence>
<evidence type="ECO:0000256" key="1">
    <source>
        <dbReference type="SAM" id="MobiDB-lite"/>
    </source>
</evidence>
<evidence type="ECO:0008006" key="5">
    <source>
        <dbReference type="Google" id="ProtNLM"/>
    </source>
</evidence>
<feature type="compositionally biased region" description="Polar residues" evidence="1">
    <location>
        <begin position="40"/>
        <end position="64"/>
    </location>
</feature>
<keyword evidence="4" id="KW-1185">Reference proteome</keyword>
<gene>
    <name evidence="3" type="ORF">Q8852_00780</name>
</gene>